<protein>
    <submittedName>
        <fullName evidence="2">Uncharacterized protein</fullName>
    </submittedName>
</protein>
<feature type="compositionally biased region" description="Basic residues" evidence="1">
    <location>
        <begin position="116"/>
        <end position="128"/>
    </location>
</feature>
<evidence type="ECO:0000256" key="1">
    <source>
        <dbReference type="SAM" id="MobiDB-lite"/>
    </source>
</evidence>
<accession>A0A919V5T6</accession>
<evidence type="ECO:0000313" key="2">
    <source>
        <dbReference type="EMBL" id="GII93360.1"/>
    </source>
</evidence>
<dbReference type="Proteomes" id="UP000606172">
    <property type="component" value="Unassembled WGS sequence"/>
</dbReference>
<keyword evidence="3" id="KW-1185">Reference proteome</keyword>
<name>A0A919V5T6_9ACTN</name>
<gene>
    <name evidence="2" type="ORF">Ssi02_35910</name>
</gene>
<dbReference type="AlphaFoldDB" id="A0A919V5T6"/>
<proteinExistence type="predicted"/>
<reference evidence="2" key="1">
    <citation type="submission" date="2021-01" db="EMBL/GenBank/DDBJ databases">
        <title>Whole genome shotgun sequence of Sinosporangium siamense NBRC 109515.</title>
        <authorList>
            <person name="Komaki H."/>
            <person name="Tamura T."/>
        </authorList>
    </citation>
    <scope>NUCLEOTIDE SEQUENCE</scope>
    <source>
        <strain evidence="2">NBRC 109515</strain>
    </source>
</reference>
<dbReference type="EMBL" id="BOOW01000022">
    <property type="protein sequence ID" value="GII93360.1"/>
    <property type="molecule type" value="Genomic_DNA"/>
</dbReference>
<dbReference type="RefSeq" id="WP_204026771.1">
    <property type="nucleotide sequence ID" value="NZ_BOOW01000022.1"/>
</dbReference>
<evidence type="ECO:0000313" key="3">
    <source>
        <dbReference type="Proteomes" id="UP000606172"/>
    </source>
</evidence>
<sequence>MTLATEVRKLTETKPFYAVAGASDLAMEKLRDLPEQLHRLQSRTPELRETAREYAARAEGYARDIPGLAKGYADRLTDRAGKLYDEFASRGRQVVSKNGGGPAELDTATTGTARKAPARRQAGTRRPRSASAPR</sequence>
<feature type="region of interest" description="Disordered" evidence="1">
    <location>
        <begin position="91"/>
        <end position="134"/>
    </location>
</feature>
<organism evidence="2 3">
    <name type="scientific">Sinosporangium siamense</name>
    <dbReference type="NCBI Taxonomy" id="1367973"/>
    <lineage>
        <taxon>Bacteria</taxon>
        <taxon>Bacillati</taxon>
        <taxon>Actinomycetota</taxon>
        <taxon>Actinomycetes</taxon>
        <taxon>Streptosporangiales</taxon>
        <taxon>Streptosporangiaceae</taxon>
        <taxon>Sinosporangium</taxon>
    </lineage>
</organism>
<comment type="caution">
    <text evidence="2">The sequence shown here is derived from an EMBL/GenBank/DDBJ whole genome shotgun (WGS) entry which is preliminary data.</text>
</comment>